<feature type="chain" id="PRO_5028296748" evidence="12">
    <location>
        <begin position="24"/>
        <end position="487"/>
    </location>
</feature>
<dbReference type="RefSeq" id="WP_185293346.1">
    <property type="nucleotide sequence ID" value="NZ_AP023287.1"/>
</dbReference>
<evidence type="ECO:0000256" key="9">
    <source>
        <dbReference type="ARBA" id="ARBA00022989"/>
    </source>
</evidence>
<gene>
    <name evidence="14" type="ORF">NIIDNTM18_49550</name>
</gene>
<comment type="similarity">
    <text evidence="2 11">Belongs to the binding-protein-dependent transport system permease family.</text>
</comment>
<dbReference type="InterPro" id="IPR010065">
    <property type="entry name" value="AA_ABC_transptr_permease_3TM"/>
</dbReference>
<evidence type="ECO:0000256" key="5">
    <source>
        <dbReference type="ARBA" id="ARBA00022475"/>
    </source>
</evidence>
<feature type="transmembrane region" description="Helical" evidence="11">
    <location>
        <begin position="290"/>
        <end position="312"/>
    </location>
</feature>
<dbReference type="FunFam" id="1.10.3720.10:FF:000009">
    <property type="entry name" value="Amino acid ABC transporter permease"/>
    <property type="match status" value="1"/>
</dbReference>
<keyword evidence="9 11" id="KW-1133">Transmembrane helix</keyword>
<dbReference type="CDD" id="cd13711">
    <property type="entry name" value="PBP2_Ngo0372_TcyA"/>
    <property type="match status" value="1"/>
</dbReference>
<dbReference type="EMBL" id="AP023287">
    <property type="protein sequence ID" value="BCI55677.1"/>
    <property type="molecule type" value="Genomic_DNA"/>
</dbReference>
<evidence type="ECO:0000256" key="4">
    <source>
        <dbReference type="ARBA" id="ARBA00022448"/>
    </source>
</evidence>
<dbReference type="Gene3D" id="3.40.190.10">
    <property type="entry name" value="Periplasmic binding protein-like II"/>
    <property type="match status" value="2"/>
</dbReference>
<accession>A0A6S6PDC0</accession>
<keyword evidence="7 12" id="KW-0732">Signal</keyword>
<dbReference type="PANTHER" id="PTHR30614">
    <property type="entry name" value="MEMBRANE COMPONENT OF AMINO ACID ABC TRANSPORTER"/>
    <property type="match status" value="1"/>
</dbReference>
<sequence>MRFLLRALLLLVAVLAAASCGSAGDSGDEPIKAAGVLRVGTEGVYAPFSYHDESGQLVGYDVDVARAVAERIGVPVEFVETPWDSMFAALEAGRFDVVANEVTINAEREAKYDLSEPYSVGEGVIVTRADDTSITTLDDLKGKVAAENATSNWSEVARKAGARVEAVEGFTQAITLLTQGRVDVVVNDSIAVYAYLAETGDTSVKIAGTVGERSEQGFAARKDSGLLPELNRALGELRADGTLAAISQKYLNANASGAPASAETAAPRSTWQLILDNLWPLARAALTMTIPLTVISFAIGLVIALGVALARLSSNVVLAGVARFYISIIRGTPLLVQLFIVFFALPEFGVRIDPFPAAVIAFSLNVGGYAAEIIRSAILSIPKGQWEAAETIGMTYATSLRRIVLPQAARVAVPPLSNTLISLVKDTSLASTILVTELLRQAQIVAAPTFEFFALYGTAAVYYWVICLALSFGQGRIERRLERYVAR</sequence>
<proteinExistence type="inferred from homology"/>
<evidence type="ECO:0000256" key="1">
    <source>
        <dbReference type="ARBA" id="ARBA00004651"/>
    </source>
</evidence>
<feature type="transmembrane region" description="Helical" evidence="11">
    <location>
        <begin position="453"/>
        <end position="473"/>
    </location>
</feature>
<comment type="similarity">
    <text evidence="3">Belongs to the bacterial solute-binding protein 3 family.</text>
</comment>
<dbReference type="CDD" id="cd06261">
    <property type="entry name" value="TM_PBP2"/>
    <property type="match status" value="1"/>
</dbReference>
<evidence type="ECO:0000256" key="12">
    <source>
        <dbReference type="SAM" id="SignalP"/>
    </source>
</evidence>
<evidence type="ECO:0000256" key="11">
    <source>
        <dbReference type="RuleBase" id="RU363032"/>
    </source>
</evidence>
<keyword evidence="10 11" id="KW-0472">Membrane</keyword>
<reference evidence="14 15" key="1">
    <citation type="submission" date="2020-07" db="EMBL/GenBank/DDBJ databases">
        <title>Complete genome sequence of Mycolicibacterium litorale like strain isolated from cardiac implantable electronic device infection.</title>
        <authorList>
            <person name="Fukano H."/>
            <person name="Miyama H."/>
            <person name="Hoshino Y."/>
        </authorList>
    </citation>
    <scope>NUCLEOTIDE SEQUENCE [LARGE SCALE GENOMIC DNA]</scope>
    <source>
        <strain evidence="14 15">NIIDNTM18</strain>
    </source>
</reference>
<dbReference type="PROSITE" id="PS50928">
    <property type="entry name" value="ABC_TM1"/>
    <property type="match status" value="1"/>
</dbReference>
<evidence type="ECO:0000256" key="7">
    <source>
        <dbReference type="ARBA" id="ARBA00022729"/>
    </source>
</evidence>
<dbReference type="InterPro" id="IPR001638">
    <property type="entry name" value="Solute-binding_3/MltF_N"/>
</dbReference>
<dbReference type="SMART" id="SM00062">
    <property type="entry name" value="PBPb"/>
    <property type="match status" value="1"/>
</dbReference>
<dbReference type="InterPro" id="IPR043429">
    <property type="entry name" value="ArtM/GltK/GlnP/TcyL/YhdX-like"/>
</dbReference>
<dbReference type="Gene3D" id="1.10.3720.10">
    <property type="entry name" value="MetI-like"/>
    <property type="match status" value="1"/>
</dbReference>
<protein>
    <submittedName>
        <fullName evidence="14">ABC transporter substrate-binding protein</fullName>
    </submittedName>
</protein>
<evidence type="ECO:0000256" key="10">
    <source>
        <dbReference type="ARBA" id="ARBA00023136"/>
    </source>
</evidence>
<evidence type="ECO:0000313" key="14">
    <source>
        <dbReference type="EMBL" id="BCI55677.1"/>
    </source>
</evidence>
<evidence type="ECO:0000256" key="8">
    <source>
        <dbReference type="ARBA" id="ARBA00022970"/>
    </source>
</evidence>
<dbReference type="SUPFAM" id="SSF161098">
    <property type="entry name" value="MetI-like"/>
    <property type="match status" value="1"/>
</dbReference>
<dbReference type="PANTHER" id="PTHR30614:SF0">
    <property type="entry name" value="L-CYSTINE TRANSPORT SYSTEM PERMEASE PROTEIN TCYL"/>
    <property type="match status" value="1"/>
</dbReference>
<dbReference type="SMART" id="SM00079">
    <property type="entry name" value="PBPe"/>
    <property type="match status" value="1"/>
</dbReference>
<evidence type="ECO:0000256" key="2">
    <source>
        <dbReference type="ARBA" id="ARBA00009306"/>
    </source>
</evidence>
<dbReference type="SUPFAM" id="SSF53850">
    <property type="entry name" value="Periplasmic binding protein-like II"/>
    <property type="match status" value="1"/>
</dbReference>
<feature type="domain" description="ABC transmembrane type-1" evidence="13">
    <location>
        <begin position="286"/>
        <end position="474"/>
    </location>
</feature>
<dbReference type="InterPro" id="IPR001320">
    <property type="entry name" value="Iontro_rcpt_C"/>
</dbReference>
<comment type="subcellular location">
    <subcellularLocation>
        <location evidence="1 11">Cell membrane</location>
        <topology evidence="1 11">Multi-pass membrane protein</topology>
    </subcellularLocation>
</comment>
<dbReference type="Pfam" id="PF00528">
    <property type="entry name" value="BPD_transp_1"/>
    <property type="match status" value="1"/>
</dbReference>
<evidence type="ECO:0000256" key="6">
    <source>
        <dbReference type="ARBA" id="ARBA00022692"/>
    </source>
</evidence>
<keyword evidence="5" id="KW-1003">Cell membrane</keyword>
<dbReference type="PROSITE" id="PS51257">
    <property type="entry name" value="PROKAR_LIPOPROTEIN"/>
    <property type="match status" value="1"/>
</dbReference>
<dbReference type="GO" id="GO:0015276">
    <property type="term" value="F:ligand-gated monoatomic ion channel activity"/>
    <property type="evidence" value="ECO:0007669"/>
    <property type="project" value="InterPro"/>
</dbReference>
<evidence type="ECO:0000259" key="13">
    <source>
        <dbReference type="PROSITE" id="PS50928"/>
    </source>
</evidence>
<keyword evidence="6 11" id="KW-0812">Transmembrane</keyword>
<feature type="transmembrane region" description="Helical" evidence="11">
    <location>
        <begin position="324"/>
        <end position="345"/>
    </location>
</feature>
<dbReference type="InterPro" id="IPR018313">
    <property type="entry name" value="SBP_3_CS"/>
</dbReference>
<dbReference type="InterPro" id="IPR000515">
    <property type="entry name" value="MetI-like"/>
</dbReference>
<keyword evidence="4 11" id="KW-0813">Transport</keyword>
<organism evidence="14 15">
    <name type="scientific">Mycolicibacterium litorale</name>
    <dbReference type="NCBI Taxonomy" id="758802"/>
    <lineage>
        <taxon>Bacteria</taxon>
        <taxon>Bacillati</taxon>
        <taxon>Actinomycetota</taxon>
        <taxon>Actinomycetes</taxon>
        <taxon>Mycobacteriales</taxon>
        <taxon>Mycobacteriaceae</taxon>
        <taxon>Mycolicibacterium</taxon>
    </lineage>
</organism>
<evidence type="ECO:0000256" key="3">
    <source>
        <dbReference type="ARBA" id="ARBA00010333"/>
    </source>
</evidence>
<dbReference type="NCBIfam" id="TIGR01726">
    <property type="entry name" value="HEQRo_perm_3TM"/>
    <property type="match status" value="1"/>
</dbReference>
<evidence type="ECO:0000313" key="15">
    <source>
        <dbReference type="Proteomes" id="UP000515734"/>
    </source>
</evidence>
<dbReference type="AlphaFoldDB" id="A0A6S6PDC0"/>
<dbReference type="PROSITE" id="PS01039">
    <property type="entry name" value="SBP_BACTERIAL_3"/>
    <property type="match status" value="1"/>
</dbReference>
<dbReference type="Pfam" id="PF00497">
    <property type="entry name" value="SBP_bac_3"/>
    <property type="match status" value="1"/>
</dbReference>
<name>A0A6S6PDC0_9MYCO</name>
<feature type="signal peptide" evidence="12">
    <location>
        <begin position="1"/>
        <end position="23"/>
    </location>
</feature>
<keyword evidence="8" id="KW-0029">Amino-acid transport</keyword>
<dbReference type="Proteomes" id="UP000515734">
    <property type="component" value="Chromosome"/>
</dbReference>
<dbReference type="GO" id="GO:0043190">
    <property type="term" value="C:ATP-binding cassette (ABC) transporter complex"/>
    <property type="evidence" value="ECO:0007669"/>
    <property type="project" value="InterPro"/>
</dbReference>
<dbReference type="InterPro" id="IPR035906">
    <property type="entry name" value="MetI-like_sf"/>
</dbReference>
<dbReference type="GO" id="GO:0015184">
    <property type="term" value="F:L-cystine transmembrane transporter activity"/>
    <property type="evidence" value="ECO:0007669"/>
    <property type="project" value="TreeGrafter"/>
</dbReference>